<evidence type="ECO:0000256" key="8">
    <source>
        <dbReference type="ARBA" id="ARBA00022840"/>
    </source>
</evidence>
<keyword evidence="5" id="KW-0808">Transferase</keyword>
<keyword evidence="7" id="KW-0418">Kinase</keyword>
<evidence type="ECO:0000256" key="5">
    <source>
        <dbReference type="ARBA" id="ARBA00022679"/>
    </source>
</evidence>
<organism evidence="11 12">
    <name type="scientific">Heterodermia speciosa</name>
    <dbReference type="NCBI Taxonomy" id="116794"/>
    <lineage>
        <taxon>Eukaryota</taxon>
        <taxon>Fungi</taxon>
        <taxon>Dikarya</taxon>
        <taxon>Ascomycota</taxon>
        <taxon>Pezizomycotina</taxon>
        <taxon>Lecanoromycetes</taxon>
        <taxon>OSLEUM clade</taxon>
        <taxon>Lecanoromycetidae</taxon>
        <taxon>Caliciales</taxon>
        <taxon>Physciaceae</taxon>
        <taxon>Heterodermia</taxon>
    </lineage>
</organism>
<feature type="domain" description="Clp1 P-loop" evidence="10">
    <location>
        <begin position="90"/>
        <end position="265"/>
    </location>
</feature>
<keyword evidence="12" id="KW-1185">Reference proteome</keyword>
<evidence type="ECO:0000256" key="2">
    <source>
        <dbReference type="ARBA" id="ARBA00011003"/>
    </source>
</evidence>
<dbReference type="GO" id="GO:0000448">
    <property type="term" value="P:cleavage in ITS2 between 5.8S rRNA and LSU-rRNA of tricistronic rRNA transcript (SSU-rRNA, 5.8S rRNA, LSU-rRNA)"/>
    <property type="evidence" value="ECO:0007669"/>
    <property type="project" value="TreeGrafter"/>
</dbReference>
<gene>
    <name evidence="11" type="primary">GRC3</name>
    <name evidence="11" type="ORF">HETSPECPRED_005349</name>
</gene>
<feature type="compositionally biased region" description="Acidic residues" evidence="9">
    <location>
        <begin position="556"/>
        <end position="570"/>
    </location>
</feature>
<evidence type="ECO:0000313" key="11">
    <source>
        <dbReference type="EMBL" id="CAF9923537.1"/>
    </source>
</evidence>
<dbReference type="AlphaFoldDB" id="A0A8H3FIR2"/>
<evidence type="ECO:0000256" key="1">
    <source>
        <dbReference type="ARBA" id="ARBA00003798"/>
    </source>
</evidence>
<evidence type="ECO:0000256" key="6">
    <source>
        <dbReference type="ARBA" id="ARBA00022741"/>
    </source>
</evidence>
<feature type="region of interest" description="Disordered" evidence="9">
    <location>
        <begin position="335"/>
        <end position="409"/>
    </location>
</feature>
<dbReference type="InterPro" id="IPR027417">
    <property type="entry name" value="P-loop_NTPase"/>
</dbReference>
<dbReference type="GO" id="GO:0051731">
    <property type="term" value="F:polynucleotide 5'-hydroxyl-kinase activity"/>
    <property type="evidence" value="ECO:0007669"/>
    <property type="project" value="InterPro"/>
</dbReference>
<evidence type="ECO:0000256" key="9">
    <source>
        <dbReference type="SAM" id="MobiDB-lite"/>
    </source>
</evidence>
<feature type="compositionally biased region" description="Low complexity" evidence="9">
    <location>
        <begin position="532"/>
        <end position="555"/>
    </location>
</feature>
<evidence type="ECO:0000256" key="3">
    <source>
        <dbReference type="ARBA" id="ARBA00018706"/>
    </source>
</evidence>
<evidence type="ECO:0000256" key="7">
    <source>
        <dbReference type="ARBA" id="ARBA00022777"/>
    </source>
</evidence>
<reference evidence="11" key="1">
    <citation type="submission" date="2021-03" db="EMBL/GenBank/DDBJ databases">
        <authorList>
            <person name="Tagirdzhanova G."/>
        </authorList>
    </citation>
    <scope>NUCLEOTIDE SEQUENCE</scope>
</reference>
<dbReference type="PANTHER" id="PTHR12755:SF3">
    <property type="entry name" value="POLYNUCLEOTIDE 5'-HYDROXYL-KINASE NOL9"/>
    <property type="match status" value="1"/>
</dbReference>
<feature type="region of interest" description="Disordered" evidence="9">
    <location>
        <begin position="527"/>
        <end position="570"/>
    </location>
</feature>
<proteinExistence type="inferred from homology"/>
<dbReference type="Gene3D" id="3.40.50.300">
    <property type="entry name" value="P-loop containing nucleotide triphosphate hydrolases"/>
    <property type="match status" value="1"/>
</dbReference>
<dbReference type="PANTHER" id="PTHR12755">
    <property type="entry name" value="CLEAVAGE/POLYADENYLATION FACTOR IA SUBUNIT CLP1P"/>
    <property type="match status" value="1"/>
</dbReference>
<evidence type="ECO:0000256" key="4">
    <source>
        <dbReference type="ARBA" id="ARBA00019824"/>
    </source>
</evidence>
<feature type="compositionally biased region" description="Polar residues" evidence="9">
    <location>
        <begin position="391"/>
        <end position="407"/>
    </location>
</feature>
<keyword evidence="8" id="KW-0067">ATP-binding</keyword>
<protein>
    <recommendedName>
        <fullName evidence="4">Polynucleotide 5'-hydroxyl-kinase GRC3</fullName>
    </recommendedName>
    <alternativeName>
        <fullName evidence="3">Polynucleotide 5'-hydroxyl-kinase grc3</fullName>
    </alternativeName>
</protein>
<dbReference type="OrthoDB" id="4054781at2759"/>
<dbReference type="GO" id="GO:0005524">
    <property type="term" value="F:ATP binding"/>
    <property type="evidence" value="ECO:0007669"/>
    <property type="project" value="UniProtKB-KW"/>
</dbReference>
<dbReference type="Proteomes" id="UP000664521">
    <property type="component" value="Unassembled WGS sequence"/>
</dbReference>
<dbReference type="InterPro" id="IPR032319">
    <property type="entry name" value="CLP1_P"/>
</dbReference>
<comment type="similarity">
    <text evidence="2">Belongs to the Clp1 family. NOL9/GRC3 subfamily.</text>
</comment>
<comment type="function">
    <text evidence="1">Polynucleotide 5'-kinase involved in rRNA processing.</text>
</comment>
<comment type="caution">
    <text evidence="11">The sequence shown here is derived from an EMBL/GenBank/DDBJ whole genome shotgun (WGS) entry which is preliminary data.</text>
</comment>
<keyword evidence="6" id="KW-0547">Nucleotide-binding</keyword>
<dbReference type="EMBL" id="CAJPDS010000033">
    <property type="protein sequence ID" value="CAF9923537.1"/>
    <property type="molecule type" value="Genomic_DNA"/>
</dbReference>
<evidence type="ECO:0000259" key="10">
    <source>
        <dbReference type="Pfam" id="PF16575"/>
    </source>
</evidence>
<name>A0A8H3FIR2_9LECA</name>
<dbReference type="InterPro" id="IPR045116">
    <property type="entry name" value="Clp1/Grc3"/>
</dbReference>
<dbReference type="CDD" id="cd00882">
    <property type="entry name" value="Ras_like_GTPase"/>
    <property type="match status" value="1"/>
</dbReference>
<dbReference type="GO" id="GO:0005634">
    <property type="term" value="C:nucleus"/>
    <property type="evidence" value="ECO:0007669"/>
    <property type="project" value="TreeGrafter"/>
</dbReference>
<accession>A0A8H3FIR2</accession>
<sequence length="570" mass="62892">MYLNNSAEDEYKRSLHPVELLGAKQFFGDRQLLTTKLLTSHSSMPISVIVCGPKNSGKSTFCRTLVNAMLTRPSPHKLTRPSPHIFTSRTTSTDNCVAFLDLDPGQPEYSPPGELSLILLRSCVLGPPFTHPMPVQGSGNILVRAHHLGSISPRDDPAYYVKCALDLLSQYRKLITRYPSCPLIVNSAGWVQGTGLEVLLDIIKSENMTDLVYTSTRGPEEVVGPLREVAQLSGAHLHFLDSQETPFMSRTASDLRQMQSMSYFHLDEPEAGNPRWDVTPLTEHTPLMVHWAGNEQGLFAIAQLIDFVNPEDLLLLLDCSIVGLVVLEDQAAMPEDVSSTESREANALPEQPAGGKDDRFFAARMQSTGDSDSDSQGVASAISSKLHGRRTSQTDTAPSTDNASSSDHLIDPSILRNSMDMPYIASSDTIALLDPSRSYSLGQALIRGIDVKSRCFQLLTPVPWQILKRLHGQKQRIVLVRGKLETAGWAFAEEWERGAALRQWLRKEHPDESEILEAEDGREWVERSPYVSATGRASSGSAAARGWTRGRSSDPQESDDDSDKLDELDE</sequence>
<evidence type="ECO:0000313" key="12">
    <source>
        <dbReference type="Proteomes" id="UP000664521"/>
    </source>
</evidence>
<dbReference type="Pfam" id="PF16575">
    <property type="entry name" value="CLP1_P"/>
    <property type="match status" value="1"/>
</dbReference>